<keyword evidence="6 8" id="KW-0275">Fatty acid biosynthesis</keyword>
<keyword evidence="5 8" id="KW-0443">Lipid metabolism</keyword>
<evidence type="ECO:0000259" key="9">
    <source>
        <dbReference type="PROSITE" id="PS50968"/>
    </source>
</evidence>
<feature type="domain" description="Lipoyl-binding" evidence="9">
    <location>
        <begin position="1"/>
        <end position="77"/>
    </location>
</feature>
<dbReference type="Gene3D" id="2.40.50.100">
    <property type="match status" value="1"/>
</dbReference>
<evidence type="ECO:0000256" key="7">
    <source>
        <dbReference type="ARBA" id="ARBA00023267"/>
    </source>
</evidence>
<protein>
    <recommendedName>
        <fullName evidence="2 8">Biotin carboxyl carrier protein of acetyl-CoA carboxylase</fullName>
    </recommendedName>
</protein>
<dbReference type="PROSITE" id="PS50968">
    <property type="entry name" value="BIOTINYL_LIPOYL"/>
    <property type="match status" value="1"/>
</dbReference>
<comment type="caution">
    <text evidence="10">The sequence shown here is derived from an EMBL/GenBank/DDBJ whole genome shotgun (WGS) entry which is preliminary data.</text>
</comment>
<dbReference type="PANTHER" id="PTHR45266">
    <property type="entry name" value="OXALOACETATE DECARBOXYLASE ALPHA CHAIN"/>
    <property type="match status" value="1"/>
</dbReference>
<evidence type="ECO:0000256" key="8">
    <source>
        <dbReference type="RuleBase" id="RU364072"/>
    </source>
</evidence>
<dbReference type="InterPro" id="IPR050709">
    <property type="entry name" value="Biotin_Carboxyl_Carrier/Decarb"/>
</dbReference>
<dbReference type="InParanoid" id="A0A2T0GYY7"/>
<dbReference type="InterPro" id="IPR011053">
    <property type="entry name" value="Single_hybrid_motif"/>
</dbReference>
<evidence type="ECO:0000256" key="3">
    <source>
        <dbReference type="ARBA" id="ARBA00022516"/>
    </source>
</evidence>
<evidence type="ECO:0000256" key="4">
    <source>
        <dbReference type="ARBA" id="ARBA00022832"/>
    </source>
</evidence>
<dbReference type="CDD" id="cd06850">
    <property type="entry name" value="biotinyl_domain"/>
    <property type="match status" value="1"/>
</dbReference>
<comment type="function">
    <text evidence="8">This protein is a component of the acetyl coenzyme A carboxylase complex; first, biotin carboxylase catalyzes the carboxylation of the carrier protein and then the transcarboxylase transfers the carboxyl group to form malonyl-CoA.</text>
</comment>
<evidence type="ECO:0000256" key="1">
    <source>
        <dbReference type="ARBA" id="ARBA00005194"/>
    </source>
</evidence>
<evidence type="ECO:0000313" key="11">
    <source>
        <dbReference type="Proteomes" id="UP000239352"/>
    </source>
</evidence>
<dbReference type="InterPro" id="IPR001882">
    <property type="entry name" value="Biotin_BS"/>
</dbReference>
<proteinExistence type="predicted"/>
<evidence type="ECO:0000256" key="2">
    <source>
        <dbReference type="ARBA" id="ARBA00017562"/>
    </source>
</evidence>
<dbReference type="UniPathway" id="UPA00094"/>
<dbReference type="GO" id="GO:0003989">
    <property type="term" value="F:acetyl-CoA carboxylase activity"/>
    <property type="evidence" value="ECO:0007669"/>
    <property type="project" value="InterPro"/>
</dbReference>
<dbReference type="InterPro" id="IPR001249">
    <property type="entry name" value="AcCoA_biotinCC"/>
</dbReference>
<name>A0A2T0GYY7_ACTMO</name>
<dbReference type="GO" id="GO:0006633">
    <property type="term" value="P:fatty acid biosynthetic process"/>
    <property type="evidence" value="ECO:0007669"/>
    <property type="project" value="UniProtKB-UniPathway"/>
</dbReference>
<dbReference type="STRING" id="1050202.GCA_000384035_02034"/>
<keyword evidence="4 8" id="KW-0276">Fatty acid metabolism</keyword>
<dbReference type="Pfam" id="PF00364">
    <property type="entry name" value="Biotin_lipoyl"/>
    <property type="match status" value="1"/>
</dbReference>
<dbReference type="PANTHER" id="PTHR45266:SF3">
    <property type="entry name" value="OXALOACETATE DECARBOXYLASE ALPHA CHAIN"/>
    <property type="match status" value="1"/>
</dbReference>
<accession>A0A2T0GYY7</accession>
<reference evidence="10 11" key="1">
    <citation type="submission" date="2018-03" db="EMBL/GenBank/DDBJ databases">
        <title>Actinopolyspora mortivallis from Sahara, screening for active biomolecules.</title>
        <authorList>
            <person name="Selama O."/>
            <person name="Wellington E.M.H."/>
            <person name="Hacene H."/>
        </authorList>
    </citation>
    <scope>NUCLEOTIDE SEQUENCE [LARGE SCALE GENOMIC DNA]</scope>
    <source>
        <strain evidence="10 11">M5A</strain>
    </source>
</reference>
<sequence length="79" mass="8575">MSTMNAQLPGVFYRRPTPDHAPFVEVGGKVEPGQTIALIEVMKTYNEVKADRSGTVSRILLDDGDEVEAGQGIVEVDEV</sequence>
<evidence type="ECO:0000256" key="5">
    <source>
        <dbReference type="ARBA" id="ARBA00023098"/>
    </source>
</evidence>
<evidence type="ECO:0000313" key="10">
    <source>
        <dbReference type="EMBL" id="PRW64314.1"/>
    </source>
</evidence>
<dbReference type="PRINTS" id="PR01071">
    <property type="entry name" value="ACOABIOTINCC"/>
</dbReference>
<evidence type="ECO:0000256" key="6">
    <source>
        <dbReference type="ARBA" id="ARBA00023160"/>
    </source>
</evidence>
<dbReference type="RefSeq" id="WP_019854613.1">
    <property type="nucleotide sequence ID" value="NZ_PVSR01000004.1"/>
</dbReference>
<dbReference type="GO" id="GO:0009317">
    <property type="term" value="C:acetyl-CoA carboxylase complex"/>
    <property type="evidence" value="ECO:0007669"/>
    <property type="project" value="InterPro"/>
</dbReference>
<comment type="pathway">
    <text evidence="1 8">Lipid metabolism; fatty acid biosynthesis.</text>
</comment>
<dbReference type="Proteomes" id="UP000239352">
    <property type="component" value="Unassembled WGS sequence"/>
</dbReference>
<dbReference type="NCBIfam" id="NF005457">
    <property type="entry name" value="PRK07051.1"/>
    <property type="match status" value="1"/>
</dbReference>
<keyword evidence="7 8" id="KW-0092">Biotin</keyword>
<organism evidence="10 11">
    <name type="scientific">Actinopolyspora mortivallis</name>
    <dbReference type="NCBI Taxonomy" id="33906"/>
    <lineage>
        <taxon>Bacteria</taxon>
        <taxon>Bacillati</taxon>
        <taxon>Actinomycetota</taxon>
        <taxon>Actinomycetes</taxon>
        <taxon>Actinopolysporales</taxon>
        <taxon>Actinopolysporaceae</taxon>
        <taxon>Actinopolyspora</taxon>
    </lineage>
</organism>
<dbReference type="AlphaFoldDB" id="A0A2T0GYY7"/>
<dbReference type="PROSITE" id="PS00188">
    <property type="entry name" value="BIOTIN"/>
    <property type="match status" value="1"/>
</dbReference>
<keyword evidence="3 8" id="KW-0444">Lipid biosynthesis</keyword>
<dbReference type="InterPro" id="IPR000089">
    <property type="entry name" value="Biotin_lipoyl"/>
</dbReference>
<dbReference type="EMBL" id="PVSR01000004">
    <property type="protein sequence ID" value="PRW64314.1"/>
    <property type="molecule type" value="Genomic_DNA"/>
</dbReference>
<keyword evidence="11" id="KW-1185">Reference proteome</keyword>
<dbReference type="SUPFAM" id="SSF51230">
    <property type="entry name" value="Single hybrid motif"/>
    <property type="match status" value="1"/>
</dbReference>
<gene>
    <name evidence="10" type="ORF">CEP50_05075</name>
</gene>